<organism evidence="1 2">
    <name type="scientific">Smallanthus sonchifolius</name>
    <dbReference type="NCBI Taxonomy" id="185202"/>
    <lineage>
        <taxon>Eukaryota</taxon>
        <taxon>Viridiplantae</taxon>
        <taxon>Streptophyta</taxon>
        <taxon>Embryophyta</taxon>
        <taxon>Tracheophyta</taxon>
        <taxon>Spermatophyta</taxon>
        <taxon>Magnoliopsida</taxon>
        <taxon>eudicotyledons</taxon>
        <taxon>Gunneridae</taxon>
        <taxon>Pentapetalae</taxon>
        <taxon>asterids</taxon>
        <taxon>campanulids</taxon>
        <taxon>Asterales</taxon>
        <taxon>Asteraceae</taxon>
        <taxon>Asteroideae</taxon>
        <taxon>Heliantheae alliance</taxon>
        <taxon>Millerieae</taxon>
        <taxon>Smallanthus</taxon>
    </lineage>
</organism>
<protein>
    <submittedName>
        <fullName evidence="1">Uncharacterized protein</fullName>
    </submittedName>
</protein>
<comment type="caution">
    <text evidence="1">The sequence shown here is derived from an EMBL/GenBank/DDBJ whole genome shotgun (WGS) entry which is preliminary data.</text>
</comment>
<proteinExistence type="predicted"/>
<reference evidence="2" key="1">
    <citation type="journal article" date="2022" name="Mol. Ecol. Resour.">
        <title>The genomes of chicory, endive, great burdock and yacon provide insights into Asteraceae palaeo-polyploidization history and plant inulin production.</title>
        <authorList>
            <person name="Fan W."/>
            <person name="Wang S."/>
            <person name="Wang H."/>
            <person name="Wang A."/>
            <person name="Jiang F."/>
            <person name="Liu H."/>
            <person name="Zhao H."/>
            <person name="Xu D."/>
            <person name="Zhang Y."/>
        </authorList>
    </citation>
    <scope>NUCLEOTIDE SEQUENCE [LARGE SCALE GENOMIC DNA]</scope>
    <source>
        <strain evidence="2">cv. Yunnan</strain>
    </source>
</reference>
<evidence type="ECO:0000313" key="2">
    <source>
        <dbReference type="Proteomes" id="UP001056120"/>
    </source>
</evidence>
<reference evidence="1 2" key="2">
    <citation type="journal article" date="2022" name="Mol. Ecol. Resour.">
        <title>The genomes of chicory, endive, great burdock and yacon provide insights into Asteraceae paleo-polyploidization history and plant inulin production.</title>
        <authorList>
            <person name="Fan W."/>
            <person name="Wang S."/>
            <person name="Wang H."/>
            <person name="Wang A."/>
            <person name="Jiang F."/>
            <person name="Liu H."/>
            <person name="Zhao H."/>
            <person name="Xu D."/>
            <person name="Zhang Y."/>
        </authorList>
    </citation>
    <scope>NUCLEOTIDE SEQUENCE [LARGE SCALE GENOMIC DNA]</scope>
    <source>
        <strain evidence="2">cv. Yunnan</strain>
        <tissue evidence="1">Leaves</tissue>
    </source>
</reference>
<gene>
    <name evidence="1" type="ORF">L1987_18497</name>
</gene>
<sequence>MDGGGSSPNQGGLTLIMQTILMWIMAARVTILTLISKKLEQVSSSVFVTNIPLDATVRDVWKTCYHWGKVSNIYIAKRLSRSVYRFGFARFLDVDDLNKLILNLHTIWMGSFHIYADFVRYNRSDRKPVVGNNQRGSLHEKRDV</sequence>
<dbReference type="Proteomes" id="UP001056120">
    <property type="component" value="Linkage Group LG06"/>
</dbReference>
<keyword evidence="2" id="KW-1185">Reference proteome</keyword>
<name>A0ACB9J0E6_9ASTR</name>
<evidence type="ECO:0000313" key="1">
    <source>
        <dbReference type="EMBL" id="KAI3813764.1"/>
    </source>
</evidence>
<accession>A0ACB9J0E6</accession>
<dbReference type="EMBL" id="CM042023">
    <property type="protein sequence ID" value="KAI3813764.1"/>
    <property type="molecule type" value="Genomic_DNA"/>
</dbReference>